<dbReference type="Gene3D" id="1.10.287.130">
    <property type="match status" value="1"/>
</dbReference>
<gene>
    <name evidence="4" type="ORF">D1632_09660</name>
</gene>
<feature type="domain" description="Histidine kinase" evidence="3">
    <location>
        <begin position="778"/>
        <end position="987"/>
    </location>
</feature>
<dbReference type="InterPro" id="IPR036890">
    <property type="entry name" value="HATPase_C_sf"/>
</dbReference>
<protein>
    <recommendedName>
        <fullName evidence="3">Histidine kinase domain-containing protein</fullName>
    </recommendedName>
</protein>
<dbReference type="AlphaFoldDB" id="A0A3M7LCU7"/>
<dbReference type="InterPro" id="IPR015943">
    <property type="entry name" value="WD40/YVTN_repeat-like_dom_sf"/>
</dbReference>
<keyword evidence="5" id="KW-1185">Reference proteome</keyword>
<keyword evidence="2" id="KW-0732">Signal</keyword>
<organism evidence="4 5">
    <name type="scientific">Chryseobacterium nematophagum</name>
    <dbReference type="NCBI Taxonomy" id="2305228"/>
    <lineage>
        <taxon>Bacteria</taxon>
        <taxon>Pseudomonadati</taxon>
        <taxon>Bacteroidota</taxon>
        <taxon>Flavobacteriia</taxon>
        <taxon>Flavobacteriales</taxon>
        <taxon>Weeksellaceae</taxon>
        <taxon>Chryseobacterium group</taxon>
        <taxon>Chryseobacterium</taxon>
    </lineage>
</organism>
<feature type="signal peptide" evidence="2">
    <location>
        <begin position="1"/>
        <end position="18"/>
    </location>
</feature>
<dbReference type="Pfam" id="PF02518">
    <property type="entry name" value="HATPase_c"/>
    <property type="match status" value="1"/>
</dbReference>
<evidence type="ECO:0000313" key="5">
    <source>
        <dbReference type="Proteomes" id="UP000267524"/>
    </source>
</evidence>
<comment type="caution">
    <text evidence="4">The sequence shown here is derived from an EMBL/GenBank/DDBJ whole genome shotgun (WGS) entry which is preliminary data.</text>
</comment>
<dbReference type="EMBL" id="QWIV01000013">
    <property type="protein sequence ID" value="RMZ59864.1"/>
    <property type="molecule type" value="Genomic_DNA"/>
</dbReference>
<evidence type="ECO:0000256" key="2">
    <source>
        <dbReference type="SAM" id="SignalP"/>
    </source>
</evidence>
<dbReference type="PANTHER" id="PTHR43547">
    <property type="entry name" value="TWO-COMPONENT HISTIDINE KINASE"/>
    <property type="match status" value="1"/>
</dbReference>
<dbReference type="Proteomes" id="UP000267524">
    <property type="component" value="Unassembled WGS sequence"/>
</dbReference>
<dbReference type="SUPFAM" id="SSF55874">
    <property type="entry name" value="ATPase domain of HSP90 chaperone/DNA topoisomerase II/histidine kinase"/>
    <property type="match status" value="1"/>
</dbReference>
<evidence type="ECO:0000313" key="4">
    <source>
        <dbReference type="EMBL" id="RMZ59864.1"/>
    </source>
</evidence>
<dbReference type="InterPro" id="IPR003594">
    <property type="entry name" value="HATPase_dom"/>
</dbReference>
<dbReference type="InterPro" id="IPR011110">
    <property type="entry name" value="Reg_prop"/>
</dbReference>
<dbReference type="Gene3D" id="3.30.565.10">
    <property type="entry name" value="Histidine kinase-like ATPase, C-terminal domain"/>
    <property type="match status" value="1"/>
</dbReference>
<sequence>MMKKHVLIFIFTFCHLHAQMNNLLWYTTDNGLPQNSVKDIIKDKYGFIWISTENGICRFDGTHFLNTNLNTSETRFKSFLGNIEHDSIINSSDEDKTITLIKQRKLSKIVSEKNQFKRDIIFENKKFDKFNKTSYSFIPEPESRFFIEQDNTQYFFEENLITYYNSSEKQVKKVRVNFKMDDMKKIFVHDNIIFFPDSYHHQMLSLNKGKLTISSENSIYTDPESTIFWSQLNNQTLVINKNNIYLSSYNNNKRTLHKITNYEDFVNTLHSLSINTFLYDQENDKIFLGSITKGLYVINLSHFYTARKKNIFADNVYYATLPFSSTSVITPKGYIFNKYSEISQRKSENSINKYSLIYDSHGNILYIKSNSLYKRYKYFAFKKEEVVDVDNLHKIDLIASDNGMYFISSYNNENSFLNVYHKDDFKNVDCVFKFKTPINYIKKYKENQILLGSISGGLYIGDISLKKIKKIASLKIKNIIRTSDQNFWILTKNNGFYLLENNKLIKMPLDKDQYLIDPHTLLEDKKGFFWISTNNGLFKTNAKRLYQYSKDKSIPIIYYRFTQDDGLPTNEFNGGASPTGNVLSNGDMVLPSLDGLLFFSPNEVRSHYIDPDFFFIERAQVGMGEPISFNDTLHLNDNKFENLTIFLDFPYFDNIKNLYIEVLSNDNTWKSLGSERKYSLGKLNPGIHLLKFRFVTSPNGDISYKNVKINIEYLFYQTKTFKILAIITVSLLLFLFIRFNYDLLATKNNLLLKTNAELEVTKNELKNRNILQEKLLEAITHDIATPIKHLSHLSKKLDETEDLNLQKKYFHSIHESSETLYKFTLTLSNYGHLFSDALEEQHLYPIDEIFEEKKVLFENISGYNHTTIHIDIPQKLDIPYNKFILTTIIHNIVDNAVKNTHSGTITLSAFYNKDVIIQIIDTGTGMSQELMDYYNHIHNISIEDMKLQKQSGYGLKLTLILIERLNAKIFFKKNEPKGSIVEIKLPV</sequence>
<dbReference type="PANTHER" id="PTHR43547:SF2">
    <property type="entry name" value="HYBRID SIGNAL TRANSDUCTION HISTIDINE KINASE C"/>
    <property type="match status" value="1"/>
</dbReference>
<evidence type="ECO:0000256" key="1">
    <source>
        <dbReference type="ARBA" id="ARBA00022553"/>
    </source>
</evidence>
<evidence type="ECO:0000259" key="3">
    <source>
        <dbReference type="PROSITE" id="PS50109"/>
    </source>
</evidence>
<feature type="chain" id="PRO_5018286294" description="Histidine kinase domain-containing protein" evidence="2">
    <location>
        <begin position="19"/>
        <end position="987"/>
    </location>
</feature>
<name>A0A3M7LCU7_9FLAO</name>
<keyword evidence="1" id="KW-0597">Phosphoprotein</keyword>
<accession>A0A3M7LCU7</accession>
<dbReference type="GO" id="GO:0000155">
    <property type="term" value="F:phosphorelay sensor kinase activity"/>
    <property type="evidence" value="ECO:0007669"/>
    <property type="project" value="TreeGrafter"/>
</dbReference>
<reference evidence="4 5" key="1">
    <citation type="submission" date="2018-08" db="EMBL/GenBank/DDBJ databases">
        <title>Chryseobacterium nematophagum: a novel matrix digesting pathogen of nematodes.</title>
        <authorList>
            <person name="Page A."/>
            <person name="Roberts M."/>
            <person name="Felix M.-A."/>
            <person name="Weir W."/>
        </authorList>
    </citation>
    <scope>NUCLEOTIDE SEQUENCE [LARGE SCALE GENOMIC DNA]</scope>
    <source>
        <strain evidence="4 5">JUb275</strain>
    </source>
</reference>
<dbReference type="PROSITE" id="PS50109">
    <property type="entry name" value="HIS_KIN"/>
    <property type="match status" value="1"/>
</dbReference>
<dbReference type="InterPro" id="IPR005467">
    <property type="entry name" value="His_kinase_dom"/>
</dbReference>
<dbReference type="Gene3D" id="2.130.10.10">
    <property type="entry name" value="YVTN repeat-like/Quinoprotein amine dehydrogenase"/>
    <property type="match status" value="2"/>
</dbReference>
<dbReference type="SMART" id="SM00387">
    <property type="entry name" value="HATPase_c"/>
    <property type="match status" value="1"/>
</dbReference>
<dbReference type="Pfam" id="PF07494">
    <property type="entry name" value="Reg_prop"/>
    <property type="match status" value="1"/>
</dbReference>
<dbReference type="CDD" id="cd00075">
    <property type="entry name" value="HATPase"/>
    <property type="match status" value="1"/>
</dbReference>
<proteinExistence type="predicted"/>